<dbReference type="EMBL" id="BAABKM010000002">
    <property type="protein sequence ID" value="GAA4706933.1"/>
    <property type="molecule type" value="Genomic_DNA"/>
</dbReference>
<keyword evidence="4 6" id="KW-1133">Transmembrane helix</keyword>
<keyword evidence="2" id="KW-1003">Cell membrane</keyword>
<feature type="transmembrane region" description="Helical" evidence="6">
    <location>
        <begin position="71"/>
        <end position="89"/>
    </location>
</feature>
<keyword evidence="8" id="KW-1185">Reference proteome</keyword>
<feature type="transmembrane region" description="Helical" evidence="6">
    <location>
        <begin position="145"/>
        <end position="166"/>
    </location>
</feature>
<keyword evidence="5 6" id="KW-0472">Membrane</keyword>
<dbReference type="Proteomes" id="UP001499974">
    <property type="component" value="Unassembled WGS sequence"/>
</dbReference>
<evidence type="ECO:0000313" key="7">
    <source>
        <dbReference type="EMBL" id="GAA4706933.1"/>
    </source>
</evidence>
<protein>
    <submittedName>
        <fullName evidence="7">LysE/ArgO family amino acid transporter</fullName>
    </submittedName>
</protein>
<evidence type="ECO:0000256" key="6">
    <source>
        <dbReference type="SAM" id="Phobius"/>
    </source>
</evidence>
<keyword evidence="3 6" id="KW-0812">Transmembrane</keyword>
<reference evidence="8" key="1">
    <citation type="journal article" date="2019" name="Int. J. Syst. Evol. Microbiol.">
        <title>The Global Catalogue of Microorganisms (GCM) 10K type strain sequencing project: providing services to taxonomists for standard genome sequencing and annotation.</title>
        <authorList>
            <consortium name="The Broad Institute Genomics Platform"/>
            <consortium name="The Broad Institute Genome Sequencing Center for Infectious Disease"/>
            <person name="Wu L."/>
            <person name="Ma J."/>
        </authorList>
    </citation>
    <scope>NUCLEOTIDE SEQUENCE [LARGE SCALE GENOMIC DNA]</scope>
    <source>
        <strain evidence="8">JCM 18531</strain>
    </source>
</reference>
<dbReference type="Pfam" id="PF01810">
    <property type="entry name" value="LysE"/>
    <property type="match status" value="1"/>
</dbReference>
<name>A0ABP8XF66_9ACTN</name>
<feature type="transmembrane region" description="Helical" evidence="6">
    <location>
        <begin position="6"/>
        <end position="26"/>
    </location>
</feature>
<dbReference type="InterPro" id="IPR001123">
    <property type="entry name" value="LeuE-type"/>
</dbReference>
<feature type="transmembrane region" description="Helical" evidence="6">
    <location>
        <begin position="178"/>
        <end position="198"/>
    </location>
</feature>
<evidence type="ECO:0000313" key="8">
    <source>
        <dbReference type="Proteomes" id="UP001499974"/>
    </source>
</evidence>
<sequence>MLDSTAAGLLTGLSLIVAIGAQNAYVLRQGLAREHVGLVVAICALSDVVLITAGVAGIGGIIEHAPWVLDVIRWLGVAFLAWYGVSSLLRARKPEALRADERATVSRRGVAARALALTWLNPHVYLDTVLLLGTIANHEGTTGRWWFAVGAAVASILWFCGLGFGARYASRFLSSARAWQVLDVLIGLTMLAIAVKLATG</sequence>
<evidence type="ECO:0000256" key="5">
    <source>
        <dbReference type="ARBA" id="ARBA00023136"/>
    </source>
</evidence>
<proteinExistence type="predicted"/>
<evidence type="ECO:0000256" key="1">
    <source>
        <dbReference type="ARBA" id="ARBA00004651"/>
    </source>
</evidence>
<evidence type="ECO:0000256" key="2">
    <source>
        <dbReference type="ARBA" id="ARBA00022475"/>
    </source>
</evidence>
<comment type="caution">
    <text evidence="7">The sequence shown here is derived from an EMBL/GenBank/DDBJ whole genome shotgun (WGS) entry which is preliminary data.</text>
</comment>
<comment type="subcellular location">
    <subcellularLocation>
        <location evidence="1">Cell membrane</location>
        <topology evidence="1">Multi-pass membrane protein</topology>
    </subcellularLocation>
</comment>
<dbReference type="PANTHER" id="PTHR30086">
    <property type="entry name" value="ARGININE EXPORTER PROTEIN ARGO"/>
    <property type="match status" value="1"/>
</dbReference>
<evidence type="ECO:0000256" key="3">
    <source>
        <dbReference type="ARBA" id="ARBA00022692"/>
    </source>
</evidence>
<dbReference type="PANTHER" id="PTHR30086:SF20">
    <property type="entry name" value="ARGININE EXPORTER PROTEIN ARGO-RELATED"/>
    <property type="match status" value="1"/>
</dbReference>
<accession>A0ABP8XF66</accession>
<feature type="transmembrane region" description="Helical" evidence="6">
    <location>
        <begin position="110"/>
        <end position="133"/>
    </location>
</feature>
<feature type="transmembrane region" description="Helical" evidence="6">
    <location>
        <begin position="38"/>
        <end position="59"/>
    </location>
</feature>
<dbReference type="RefSeq" id="WP_345521787.1">
    <property type="nucleotide sequence ID" value="NZ_BAABKM010000002.1"/>
</dbReference>
<organism evidence="7 8">
    <name type="scientific">Nocardioides conyzicola</name>
    <dbReference type="NCBI Taxonomy" id="1651781"/>
    <lineage>
        <taxon>Bacteria</taxon>
        <taxon>Bacillati</taxon>
        <taxon>Actinomycetota</taxon>
        <taxon>Actinomycetes</taxon>
        <taxon>Propionibacteriales</taxon>
        <taxon>Nocardioidaceae</taxon>
        <taxon>Nocardioides</taxon>
    </lineage>
</organism>
<gene>
    <name evidence="7" type="ORF">GCM10023349_26610</name>
</gene>
<evidence type="ECO:0000256" key="4">
    <source>
        <dbReference type="ARBA" id="ARBA00022989"/>
    </source>
</evidence>